<dbReference type="EMBL" id="JAAQRI010000130">
    <property type="protein sequence ID" value="KAF5634451.1"/>
    <property type="molecule type" value="Genomic_DNA"/>
</dbReference>
<sequence>MEQRRALRIFTPLRAVDDRRYSSVAPQPMHEVKFVPFCNGHFLRLANLSNERYATGTLSRCSAPLSSVIFYNATVRHTCRRRCSHKLAWLNFGKFPAIDKIESNAFSVSSRDIIE</sequence>
<gene>
    <name evidence="1" type="ORF">FTJAE_6658</name>
</gene>
<reference evidence="1 2" key="1">
    <citation type="submission" date="2020-05" db="EMBL/GenBank/DDBJ databases">
        <title>Identification and distribution of gene clusters putatively required for synthesis of sphingolipid metabolism inhibitors in phylogenetically diverse species of the filamentous fungus Fusarium.</title>
        <authorList>
            <person name="Kim H.-S."/>
            <person name="Busman M."/>
            <person name="Brown D.W."/>
            <person name="Divon H."/>
            <person name="Uhlig S."/>
            <person name="Proctor R.H."/>
        </authorList>
    </citation>
    <scope>NUCLEOTIDE SEQUENCE [LARGE SCALE GENOMIC DNA]</scope>
    <source>
        <strain evidence="1 2">NRRL 66243</strain>
    </source>
</reference>
<name>A0A8H5RGX9_9HYPO</name>
<dbReference type="RefSeq" id="XP_037206201.1">
    <property type="nucleotide sequence ID" value="XM_037353292.1"/>
</dbReference>
<accession>A0A8H5RGX9</accession>
<dbReference type="Proteomes" id="UP000530670">
    <property type="component" value="Unassembled WGS sequence"/>
</dbReference>
<proteinExistence type="predicted"/>
<evidence type="ECO:0000313" key="1">
    <source>
        <dbReference type="EMBL" id="KAF5634451.1"/>
    </source>
</evidence>
<dbReference type="AlphaFoldDB" id="A0A8H5RGX9"/>
<organism evidence="1 2">
    <name type="scientific">Fusarium tjaetaba</name>
    <dbReference type="NCBI Taxonomy" id="1567544"/>
    <lineage>
        <taxon>Eukaryota</taxon>
        <taxon>Fungi</taxon>
        <taxon>Dikarya</taxon>
        <taxon>Ascomycota</taxon>
        <taxon>Pezizomycotina</taxon>
        <taxon>Sordariomycetes</taxon>
        <taxon>Hypocreomycetidae</taxon>
        <taxon>Hypocreales</taxon>
        <taxon>Nectriaceae</taxon>
        <taxon>Fusarium</taxon>
        <taxon>Fusarium fujikuroi species complex</taxon>
    </lineage>
</organism>
<comment type="caution">
    <text evidence="1">The sequence shown here is derived from an EMBL/GenBank/DDBJ whole genome shotgun (WGS) entry which is preliminary data.</text>
</comment>
<dbReference type="GeneID" id="59305562"/>
<keyword evidence="2" id="KW-1185">Reference proteome</keyword>
<evidence type="ECO:0000313" key="2">
    <source>
        <dbReference type="Proteomes" id="UP000530670"/>
    </source>
</evidence>
<protein>
    <submittedName>
        <fullName evidence="1">Uncharacterized protein</fullName>
    </submittedName>
</protein>